<organism evidence="1 2">
    <name type="scientific">Bacteroides fragilis</name>
    <dbReference type="NCBI Taxonomy" id="817"/>
    <lineage>
        <taxon>Bacteria</taxon>
        <taxon>Pseudomonadati</taxon>
        <taxon>Bacteroidota</taxon>
        <taxon>Bacteroidia</taxon>
        <taxon>Bacteroidales</taxon>
        <taxon>Bacteroidaceae</taxon>
        <taxon>Bacteroides</taxon>
    </lineage>
</organism>
<dbReference type="EMBL" id="QSDG01000036">
    <property type="protein sequence ID" value="RGY64000.1"/>
    <property type="molecule type" value="Genomic_DNA"/>
</dbReference>
<protein>
    <submittedName>
        <fullName evidence="1">Uncharacterized protein</fullName>
    </submittedName>
</protein>
<evidence type="ECO:0000313" key="2">
    <source>
        <dbReference type="Proteomes" id="UP000284614"/>
    </source>
</evidence>
<sequence length="136" mass="15860">MNPKYWFTTNITMCGTQQMRMITVVMYPIMTYGCISQSLISDNTAMETTIDSNGLGGFQTRQDRILCIRSQINRSSEELDRINEKLGAKDTPLEEWLRLSDIRNNLTVSIHRKEEELSRLTDSRRLDQPKRANYSY</sequence>
<evidence type="ECO:0000313" key="1">
    <source>
        <dbReference type="EMBL" id="RGY64000.1"/>
    </source>
</evidence>
<comment type="caution">
    <text evidence="1">The sequence shown here is derived from an EMBL/GenBank/DDBJ whole genome shotgun (WGS) entry which is preliminary data.</text>
</comment>
<dbReference type="AlphaFoldDB" id="A0A413JS44"/>
<dbReference type="PROSITE" id="PS51257">
    <property type="entry name" value="PROKAR_LIPOPROTEIN"/>
    <property type="match status" value="1"/>
</dbReference>
<name>A0A413JS44_BACFG</name>
<reference evidence="1 2" key="1">
    <citation type="submission" date="2018-08" db="EMBL/GenBank/DDBJ databases">
        <title>A genome reference for cultivated species of the human gut microbiota.</title>
        <authorList>
            <person name="Zou Y."/>
            <person name="Xue W."/>
            <person name="Luo G."/>
        </authorList>
    </citation>
    <scope>NUCLEOTIDE SEQUENCE [LARGE SCALE GENOMIC DNA]</scope>
    <source>
        <strain evidence="1 2">OF01-1</strain>
    </source>
</reference>
<accession>A0A413JS44</accession>
<proteinExistence type="predicted"/>
<dbReference type="Proteomes" id="UP000284614">
    <property type="component" value="Unassembled WGS sequence"/>
</dbReference>
<gene>
    <name evidence="1" type="ORF">DXA27_22675</name>
</gene>